<comment type="caution">
    <text evidence="2">The sequence shown here is derived from an EMBL/GenBank/DDBJ whole genome shotgun (WGS) entry which is preliminary data.</text>
</comment>
<evidence type="ECO:0000313" key="2">
    <source>
        <dbReference type="EMBL" id="EWY39247.1"/>
    </source>
</evidence>
<dbReference type="Pfam" id="PF21880">
    <property type="entry name" value="DUF6916"/>
    <property type="match status" value="1"/>
</dbReference>
<dbReference type="AlphaFoldDB" id="W9H3F4"/>
<evidence type="ECO:0000313" key="3">
    <source>
        <dbReference type="Proteomes" id="UP000019486"/>
    </source>
</evidence>
<feature type="domain" description="DUF6916" evidence="1">
    <location>
        <begin position="5"/>
        <end position="76"/>
    </location>
</feature>
<gene>
    <name evidence="2" type="ORF">N825_07925</name>
</gene>
<dbReference type="Proteomes" id="UP000019486">
    <property type="component" value="Unassembled WGS sequence"/>
</dbReference>
<protein>
    <recommendedName>
        <fullName evidence="1">DUF6916 domain-containing protein</fullName>
    </recommendedName>
</protein>
<accession>W9H3F4</accession>
<evidence type="ECO:0000259" key="1">
    <source>
        <dbReference type="Pfam" id="PF21880"/>
    </source>
</evidence>
<name>W9H3F4_9PROT</name>
<proteinExistence type="predicted"/>
<reference evidence="2 3" key="1">
    <citation type="submission" date="2013-08" db="EMBL/GenBank/DDBJ databases">
        <title>The genome sequence of Skermanella stibiiresistens.</title>
        <authorList>
            <person name="Zhu W."/>
            <person name="Wang G."/>
        </authorList>
    </citation>
    <scope>NUCLEOTIDE SEQUENCE [LARGE SCALE GENOMIC DNA]</scope>
    <source>
        <strain evidence="2 3">SB22</strain>
    </source>
</reference>
<dbReference type="InterPro" id="IPR054209">
    <property type="entry name" value="DUF6916"/>
</dbReference>
<sequence>MDTVPEPVKIKLLRLKEGVATLKDFRVPFSLIFGTPRDTLLVEGVYDMKSESGREFRQIMMAPIQSTGPLQEYQVIHN</sequence>
<organism evidence="2 3">
    <name type="scientific">Skermanella stibiiresistens SB22</name>
    <dbReference type="NCBI Taxonomy" id="1385369"/>
    <lineage>
        <taxon>Bacteria</taxon>
        <taxon>Pseudomonadati</taxon>
        <taxon>Pseudomonadota</taxon>
        <taxon>Alphaproteobacteria</taxon>
        <taxon>Rhodospirillales</taxon>
        <taxon>Azospirillaceae</taxon>
        <taxon>Skermanella</taxon>
    </lineage>
</organism>
<dbReference type="EMBL" id="AVFL01000013">
    <property type="protein sequence ID" value="EWY39247.1"/>
    <property type="molecule type" value="Genomic_DNA"/>
</dbReference>
<keyword evidence="3" id="KW-1185">Reference proteome</keyword>